<dbReference type="GO" id="GO:0015074">
    <property type="term" value="P:DNA integration"/>
    <property type="evidence" value="ECO:0007669"/>
    <property type="project" value="UniProtKB-KW"/>
</dbReference>
<dbReference type="PROSITE" id="PS51898">
    <property type="entry name" value="TYR_RECOMBINASE"/>
    <property type="match status" value="1"/>
</dbReference>
<dbReference type="SUPFAM" id="SSF56349">
    <property type="entry name" value="DNA breaking-rejoining enzymes"/>
    <property type="match status" value="1"/>
</dbReference>
<dbReference type="InterPro" id="IPR002104">
    <property type="entry name" value="Integrase_catalytic"/>
</dbReference>
<keyword evidence="4" id="KW-0233">DNA recombination</keyword>
<evidence type="ECO:0000313" key="7">
    <source>
        <dbReference type="Proteomes" id="UP000422108"/>
    </source>
</evidence>
<organism evidence="6 7">
    <name type="scientific">Desulfosarcina ovata subsp. ovata</name>
    <dbReference type="NCBI Taxonomy" id="2752305"/>
    <lineage>
        <taxon>Bacteria</taxon>
        <taxon>Pseudomonadati</taxon>
        <taxon>Thermodesulfobacteriota</taxon>
        <taxon>Desulfobacteria</taxon>
        <taxon>Desulfobacterales</taxon>
        <taxon>Desulfosarcinaceae</taxon>
        <taxon>Desulfosarcina</taxon>
    </lineage>
</organism>
<reference evidence="6 7" key="1">
    <citation type="submission" date="2019-11" db="EMBL/GenBank/DDBJ databases">
        <title>Comparative genomics of hydrocarbon-degrading Desulfosarcina strains.</title>
        <authorList>
            <person name="Watanabe M."/>
            <person name="Kojima H."/>
            <person name="Fukui M."/>
        </authorList>
    </citation>
    <scope>NUCLEOTIDE SEQUENCE [LARGE SCALE GENOMIC DNA]</scope>
    <source>
        <strain evidence="7">oXyS1</strain>
    </source>
</reference>
<keyword evidence="2" id="KW-0229">DNA integration</keyword>
<accession>A0A5K8AHV6</accession>
<dbReference type="CDD" id="cd00796">
    <property type="entry name" value="INT_Rci_Hp1_C"/>
    <property type="match status" value="1"/>
</dbReference>
<dbReference type="PANTHER" id="PTHR30629">
    <property type="entry name" value="PROPHAGE INTEGRASE"/>
    <property type="match status" value="1"/>
</dbReference>
<proteinExistence type="inferred from homology"/>
<dbReference type="GO" id="GO:0003677">
    <property type="term" value="F:DNA binding"/>
    <property type="evidence" value="ECO:0007669"/>
    <property type="project" value="UniProtKB-KW"/>
</dbReference>
<evidence type="ECO:0000313" key="6">
    <source>
        <dbReference type="EMBL" id="BBO92069.1"/>
    </source>
</evidence>
<dbReference type="Pfam" id="PF00589">
    <property type="entry name" value="Phage_integrase"/>
    <property type="match status" value="1"/>
</dbReference>
<keyword evidence="7" id="KW-1185">Reference proteome</keyword>
<gene>
    <name evidence="6" type="ORF">DSCOOX_52490</name>
</gene>
<dbReference type="PANTHER" id="PTHR30629:SF2">
    <property type="entry name" value="PROPHAGE INTEGRASE INTS-RELATED"/>
    <property type="match status" value="1"/>
</dbReference>
<keyword evidence="3" id="KW-0238">DNA-binding</keyword>
<dbReference type="InterPro" id="IPR050808">
    <property type="entry name" value="Phage_Integrase"/>
</dbReference>
<dbReference type="Gene3D" id="1.10.150.130">
    <property type="match status" value="1"/>
</dbReference>
<comment type="similarity">
    <text evidence="1">Belongs to the 'phage' integrase family.</text>
</comment>
<dbReference type="InterPro" id="IPR013762">
    <property type="entry name" value="Integrase-like_cat_sf"/>
</dbReference>
<dbReference type="Proteomes" id="UP000422108">
    <property type="component" value="Chromosome"/>
</dbReference>
<evidence type="ECO:0000259" key="5">
    <source>
        <dbReference type="PROSITE" id="PS51898"/>
    </source>
</evidence>
<dbReference type="InterPro" id="IPR011010">
    <property type="entry name" value="DNA_brk_join_enz"/>
</dbReference>
<dbReference type="Gene3D" id="1.10.443.10">
    <property type="entry name" value="Intergrase catalytic core"/>
    <property type="match status" value="1"/>
</dbReference>
<dbReference type="GO" id="GO:0006310">
    <property type="term" value="P:DNA recombination"/>
    <property type="evidence" value="ECO:0007669"/>
    <property type="project" value="UniProtKB-KW"/>
</dbReference>
<protein>
    <submittedName>
        <fullName evidence="6">Integrase</fullName>
    </submittedName>
</protein>
<evidence type="ECO:0000256" key="4">
    <source>
        <dbReference type="ARBA" id="ARBA00023172"/>
    </source>
</evidence>
<name>A0A5K8AHV6_9BACT</name>
<dbReference type="AlphaFoldDB" id="A0A5K8AHV6"/>
<sequence>MAKFERFTEVKYPGVYYINGTAVGSGKPDKIFYIRYRKDGRAIEEKVGRASQNNMTFSKASRIRLNRIEGRQSTNTERREAEEAAKQAEEGRYTIAKLWTAYKEAKPNLKGIVTDQNRFDLYLDPAFGKKEPAELVPLDVDRLRLKLLKTKSPATVRNVLELLRRLINYGVNKQLCEGAGFRIEMPKVNNIKTEDLSPDQLKKLLEVIEMDTHKQAGPIMLMALYTGMRRGELFKLEWRDIDFERGFIKIRDPKGVVDQTIPLNDAAAAVLNNHPKMKGSPFVFPGRGGRQRTDINKAVAKIKKAAGLPSSFRALHGLRHVYASMLASSGQVDLYTLQKLMTHKSPLMTQRYAHLRDEALKSASQLAGDIVNNIVTKKKNKTRKIV</sequence>
<evidence type="ECO:0000256" key="2">
    <source>
        <dbReference type="ARBA" id="ARBA00022908"/>
    </source>
</evidence>
<dbReference type="EMBL" id="AP021879">
    <property type="protein sequence ID" value="BBO92069.1"/>
    <property type="molecule type" value="Genomic_DNA"/>
</dbReference>
<dbReference type="InterPro" id="IPR010998">
    <property type="entry name" value="Integrase_recombinase_N"/>
</dbReference>
<feature type="domain" description="Tyr recombinase" evidence="5">
    <location>
        <begin position="191"/>
        <end position="365"/>
    </location>
</feature>
<evidence type="ECO:0000256" key="3">
    <source>
        <dbReference type="ARBA" id="ARBA00023125"/>
    </source>
</evidence>
<dbReference type="RefSeq" id="WP_155312869.1">
    <property type="nucleotide sequence ID" value="NZ_AP021879.1"/>
</dbReference>
<evidence type="ECO:0000256" key="1">
    <source>
        <dbReference type="ARBA" id="ARBA00008857"/>
    </source>
</evidence>